<dbReference type="Gene3D" id="4.10.240.10">
    <property type="entry name" value="Zn(2)-C6 fungal-type DNA-binding domain"/>
    <property type="match status" value="1"/>
</dbReference>
<keyword evidence="2" id="KW-0863">Zinc-finger</keyword>
<dbReference type="EMBL" id="FXLY01000012">
    <property type="protein sequence ID" value="SMN22613.1"/>
    <property type="molecule type" value="Genomic_DNA"/>
</dbReference>
<dbReference type="PROSITE" id="PS00463">
    <property type="entry name" value="ZN2_CY6_FUNGAL_1"/>
    <property type="match status" value="1"/>
</dbReference>
<dbReference type="SMART" id="SM00066">
    <property type="entry name" value="GAL4"/>
    <property type="match status" value="1"/>
</dbReference>
<dbReference type="GO" id="GO:0000981">
    <property type="term" value="F:DNA-binding transcription factor activity, RNA polymerase II-specific"/>
    <property type="evidence" value="ECO:0007669"/>
    <property type="project" value="InterPro"/>
</dbReference>
<dbReference type="CDD" id="cd12148">
    <property type="entry name" value="fungal_TF_MHR"/>
    <property type="match status" value="1"/>
</dbReference>
<proteinExistence type="predicted"/>
<dbReference type="SUPFAM" id="SSF57701">
    <property type="entry name" value="Zn2/Cys6 DNA-binding domain"/>
    <property type="match status" value="1"/>
</dbReference>
<protein>
    <submittedName>
        <fullName evidence="2">Similar to Saccharomyces cerevisiae YOR172W YRM1 Zn2-Cys6 zinc-finger transcription factor that activates genes involved in multidrug resistance</fullName>
    </submittedName>
</protein>
<organism evidence="2 3">
    <name type="scientific">Maudiozyma saulgeensis</name>
    <dbReference type="NCBI Taxonomy" id="1789683"/>
    <lineage>
        <taxon>Eukaryota</taxon>
        <taxon>Fungi</taxon>
        <taxon>Dikarya</taxon>
        <taxon>Ascomycota</taxon>
        <taxon>Saccharomycotina</taxon>
        <taxon>Saccharomycetes</taxon>
        <taxon>Saccharomycetales</taxon>
        <taxon>Saccharomycetaceae</taxon>
        <taxon>Maudiozyma</taxon>
    </lineage>
</organism>
<dbReference type="GO" id="GO:0008270">
    <property type="term" value="F:zinc ion binding"/>
    <property type="evidence" value="ECO:0007669"/>
    <property type="project" value="UniProtKB-KW"/>
</dbReference>
<dbReference type="PANTHER" id="PTHR31405:SF8">
    <property type="entry name" value="TRANSCRIPTION FACTOR PDR8-RELATED"/>
    <property type="match status" value="1"/>
</dbReference>
<dbReference type="AlphaFoldDB" id="A0A1X7RAB7"/>
<feature type="domain" description="Zn(2)-C6 fungal-type" evidence="1">
    <location>
        <begin position="20"/>
        <end position="51"/>
    </location>
</feature>
<evidence type="ECO:0000313" key="2">
    <source>
        <dbReference type="EMBL" id="SMN22613.1"/>
    </source>
</evidence>
<dbReference type="STRING" id="1789683.A0A1X7RAB7"/>
<accession>A0A1X7RAB7</accession>
<dbReference type="InterPro" id="IPR052693">
    <property type="entry name" value="Yeast_MDR_Regulatory"/>
</dbReference>
<dbReference type="PANTHER" id="PTHR31405">
    <property type="entry name" value="TRANSCRIPTION FACTOR PDR8-RELATED"/>
    <property type="match status" value="1"/>
</dbReference>
<evidence type="ECO:0000313" key="3">
    <source>
        <dbReference type="Proteomes" id="UP000196158"/>
    </source>
</evidence>
<dbReference type="CDD" id="cd00067">
    <property type="entry name" value="GAL4"/>
    <property type="match status" value="1"/>
</dbReference>
<sequence>MASPSSTKTHVTRRRRKFKSCLFCRNRKLKCDHAEPICMQCSKRGFTKCIYSRDFNFNITAEELFEKFPNVQLVEEVTKLQTQIETEKPNLQRDPNKLQFIGKQYFSKDNKQLYGYSSAECMTNFEPTFLQETYIDKSKQIIQEFHIHRNRSTVTTETLDFEFMLPESSKYNMETLCEGLPSYEMIKLCLTHFFNSSLHDLLGVIDKKKTLDTFSTYFISDRGNQDPTSRVTQILIPPNGNIFQIAIILFLVAISPNLEATSPSLCNFLTAVTEISVNRTRNVEFCQFLVLRCFCRSYDNRLGFSNDILKKVLVNKLCESCLDLGLTDVDLIYSEEKYSASELVSLKKTFYWALLLDVHSSLEFGTQLCIQDSSLDGGTIFNADIAVCGTNVNKRRNDMLKNFLGIMRTMLQQFNQKRGMPYCNITNHTGSIQRFIETKLLPMKFYADFDSPAMTDPMDLLILGILLEALIVLNHSKKKYYHEVSAEVDNEIIHNCNLLFTVSLRSIITSHSVDEFAYPDLFKEVKGETPHLHLFLGITEEFLTRSAHHFYSVVLEDMPNSNLINGNDTNLDMATVHDSVVKIQSLFGKITQENERKLLSRMKNSDTFIASFLQQVVSFKYWLDVIGVAKELPKVLGEYSSDGEVNSAIISGSYPKLFEKLSTWDNEDIVSNVFSQFS</sequence>
<keyword evidence="3" id="KW-1185">Reference proteome</keyword>
<dbReference type="Proteomes" id="UP000196158">
    <property type="component" value="Unassembled WGS sequence"/>
</dbReference>
<evidence type="ECO:0000259" key="1">
    <source>
        <dbReference type="PROSITE" id="PS50048"/>
    </source>
</evidence>
<reference evidence="2 3" key="1">
    <citation type="submission" date="2017-04" db="EMBL/GenBank/DDBJ databases">
        <authorList>
            <person name="Afonso C.L."/>
            <person name="Miller P.J."/>
            <person name="Scott M.A."/>
            <person name="Spackman E."/>
            <person name="Goraichik I."/>
            <person name="Dimitrov K.M."/>
            <person name="Suarez D.L."/>
            <person name="Swayne D.E."/>
        </authorList>
    </citation>
    <scope>NUCLEOTIDE SEQUENCE [LARGE SCALE GENOMIC DNA]</scope>
</reference>
<gene>
    <name evidence="2" type="ORF">KASA_0G02299G</name>
</gene>
<dbReference type="InterPro" id="IPR036864">
    <property type="entry name" value="Zn2-C6_fun-type_DNA-bd_sf"/>
</dbReference>
<keyword evidence="2" id="KW-0479">Metal-binding</keyword>
<dbReference type="OrthoDB" id="10261408at2759"/>
<dbReference type="InterPro" id="IPR001138">
    <property type="entry name" value="Zn2Cys6_DnaBD"/>
</dbReference>
<name>A0A1X7RAB7_9SACH</name>
<dbReference type="PROSITE" id="PS50048">
    <property type="entry name" value="ZN2_CY6_FUNGAL_2"/>
    <property type="match status" value="1"/>
</dbReference>
<dbReference type="Pfam" id="PF00172">
    <property type="entry name" value="Zn_clus"/>
    <property type="match status" value="1"/>
</dbReference>
<keyword evidence="2" id="KW-0862">Zinc</keyword>